<reference evidence="2" key="2">
    <citation type="journal article" date="2024" name="Plant">
        <title>Genomic evolution and insights into agronomic trait innovations of Sesamum species.</title>
        <authorList>
            <person name="Miao H."/>
            <person name="Wang L."/>
            <person name="Qu L."/>
            <person name="Liu H."/>
            <person name="Sun Y."/>
            <person name="Le M."/>
            <person name="Wang Q."/>
            <person name="Wei S."/>
            <person name="Zheng Y."/>
            <person name="Lin W."/>
            <person name="Duan Y."/>
            <person name="Cao H."/>
            <person name="Xiong S."/>
            <person name="Wang X."/>
            <person name="Wei L."/>
            <person name="Li C."/>
            <person name="Ma Q."/>
            <person name="Ju M."/>
            <person name="Zhao R."/>
            <person name="Li G."/>
            <person name="Mu C."/>
            <person name="Tian Q."/>
            <person name="Mei H."/>
            <person name="Zhang T."/>
            <person name="Gao T."/>
            <person name="Zhang H."/>
        </authorList>
    </citation>
    <scope>NUCLEOTIDE SEQUENCE</scope>
    <source>
        <strain evidence="2">K16</strain>
    </source>
</reference>
<evidence type="ECO:0000256" key="1">
    <source>
        <dbReference type="ARBA" id="ARBA00009755"/>
    </source>
</evidence>
<dbReference type="Proteomes" id="UP001289374">
    <property type="component" value="Unassembled WGS sequence"/>
</dbReference>
<dbReference type="EMBL" id="JACGWL010000011">
    <property type="protein sequence ID" value="KAK4391921.1"/>
    <property type="molecule type" value="Genomic_DNA"/>
</dbReference>
<evidence type="ECO:0000313" key="3">
    <source>
        <dbReference type="Proteomes" id="UP001289374"/>
    </source>
</evidence>
<dbReference type="GO" id="GO:0031559">
    <property type="term" value="F:oxidosqualene cyclase activity"/>
    <property type="evidence" value="ECO:0007669"/>
    <property type="project" value="UniProtKB-ARBA"/>
</dbReference>
<dbReference type="PANTHER" id="PTHR11764:SF20">
    <property type="entry name" value="LANOSTEROL SYNTHASE"/>
    <property type="match status" value="1"/>
</dbReference>
<dbReference type="PANTHER" id="PTHR11764">
    <property type="entry name" value="TERPENE CYCLASE/MUTASE FAMILY MEMBER"/>
    <property type="match status" value="1"/>
</dbReference>
<organism evidence="2 3">
    <name type="scientific">Sesamum angolense</name>
    <dbReference type="NCBI Taxonomy" id="2727404"/>
    <lineage>
        <taxon>Eukaryota</taxon>
        <taxon>Viridiplantae</taxon>
        <taxon>Streptophyta</taxon>
        <taxon>Embryophyta</taxon>
        <taxon>Tracheophyta</taxon>
        <taxon>Spermatophyta</taxon>
        <taxon>Magnoliopsida</taxon>
        <taxon>eudicotyledons</taxon>
        <taxon>Gunneridae</taxon>
        <taxon>Pentapetalae</taxon>
        <taxon>asterids</taxon>
        <taxon>lamiids</taxon>
        <taxon>Lamiales</taxon>
        <taxon>Pedaliaceae</taxon>
        <taxon>Sesamum</taxon>
    </lineage>
</organism>
<gene>
    <name evidence="2" type="ORF">Sango_1969900</name>
</gene>
<reference evidence="2" key="1">
    <citation type="submission" date="2020-06" db="EMBL/GenBank/DDBJ databases">
        <authorList>
            <person name="Li T."/>
            <person name="Hu X."/>
            <person name="Zhang T."/>
            <person name="Song X."/>
            <person name="Zhang H."/>
            <person name="Dai N."/>
            <person name="Sheng W."/>
            <person name="Hou X."/>
            <person name="Wei L."/>
        </authorList>
    </citation>
    <scope>NUCLEOTIDE SEQUENCE</scope>
    <source>
        <strain evidence="2">K16</strain>
        <tissue evidence="2">Leaf</tissue>
    </source>
</reference>
<accession>A0AAE1WF23</accession>
<dbReference type="AlphaFoldDB" id="A0AAE1WF23"/>
<dbReference type="SUPFAM" id="SSF48239">
    <property type="entry name" value="Terpenoid cyclases/Protein prenyltransferases"/>
    <property type="match status" value="1"/>
</dbReference>
<dbReference type="InterPro" id="IPR018333">
    <property type="entry name" value="Squalene_cyclase"/>
</dbReference>
<proteinExistence type="inferred from homology"/>
<comment type="caution">
    <text evidence="2">The sequence shown here is derived from an EMBL/GenBank/DDBJ whole genome shotgun (WGS) entry which is preliminary data.</text>
</comment>
<dbReference type="GO" id="GO:0005811">
    <property type="term" value="C:lipid droplet"/>
    <property type="evidence" value="ECO:0007669"/>
    <property type="project" value="InterPro"/>
</dbReference>
<evidence type="ECO:0000313" key="2">
    <source>
        <dbReference type="EMBL" id="KAK4391921.1"/>
    </source>
</evidence>
<keyword evidence="3" id="KW-1185">Reference proteome</keyword>
<name>A0AAE1WF23_9LAMI</name>
<dbReference type="InterPro" id="IPR008930">
    <property type="entry name" value="Terpenoid_cyclase/PrenylTrfase"/>
</dbReference>
<comment type="similarity">
    <text evidence="1">Belongs to the terpene cyclase/mutase family.</text>
</comment>
<protein>
    <submittedName>
        <fullName evidence="2">Cycloartenol synthase</fullName>
    </submittedName>
</protein>
<dbReference type="GO" id="GO:0016104">
    <property type="term" value="P:triterpenoid biosynthetic process"/>
    <property type="evidence" value="ECO:0007669"/>
    <property type="project" value="InterPro"/>
</dbReference>
<sequence>MWTLKTGDQGSSPWLHSVNGHVGRQWWEFDPRLGSPEEVAEIERLRQEFHNNRFQNKHSSDLLMRLQVK</sequence>